<dbReference type="Proteomes" id="UP000228689">
    <property type="component" value="Unassembled WGS sequence"/>
</dbReference>
<gene>
    <name evidence="4" type="ORF">COY67_03730</name>
</gene>
<sequence>MPINKTLIKKLDALGIKYDIVEHRKVFTAYDAAQTMKKKVDEIVKSLLVKAGGTYYLIHVPASKNIDLKKLAKTLDVKKVTFPTEKVVTNALKIKPGSLTAFGFAHKVQTVVDKSLTKAKKVIFSSGSLTESIEMNIKEFLKTDDVKIGSFSIAKKLPKVKNVKAKPKKKTTPKKKVAPKKKK</sequence>
<dbReference type="InterPro" id="IPR007214">
    <property type="entry name" value="YbaK/aa-tRNA-synth-assoc-dom"/>
</dbReference>
<evidence type="ECO:0000313" key="5">
    <source>
        <dbReference type="Proteomes" id="UP000228689"/>
    </source>
</evidence>
<name>A0A2M7RAU2_9BACT</name>
<dbReference type="EMBL" id="PFMC01000085">
    <property type="protein sequence ID" value="PIY93764.1"/>
    <property type="molecule type" value="Genomic_DNA"/>
</dbReference>
<feature type="region of interest" description="Disordered" evidence="2">
    <location>
        <begin position="162"/>
        <end position="183"/>
    </location>
</feature>
<feature type="domain" description="YbaK/aminoacyl-tRNA synthetase-associated" evidence="3">
    <location>
        <begin position="23"/>
        <end position="142"/>
    </location>
</feature>
<reference evidence="5" key="1">
    <citation type="submission" date="2017-09" db="EMBL/GenBank/DDBJ databases">
        <title>Depth-based differentiation of microbial function through sediment-hosted aquifers and enrichment of novel symbionts in the deep terrestrial subsurface.</title>
        <authorList>
            <person name="Probst A.J."/>
            <person name="Ladd B."/>
            <person name="Jarett J.K."/>
            <person name="Geller-Mcgrath D.E."/>
            <person name="Sieber C.M.K."/>
            <person name="Emerson J.B."/>
            <person name="Anantharaman K."/>
            <person name="Thomas B.C."/>
            <person name="Malmstrom R."/>
            <person name="Stieglmeier M."/>
            <person name="Klingl A."/>
            <person name="Woyke T."/>
            <person name="Ryan C.M."/>
            <person name="Banfield J.F."/>
        </authorList>
    </citation>
    <scope>NUCLEOTIDE SEQUENCE [LARGE SCALE GENOMIC DNA]</scope>
</reference>
<dbReference type="InterPro" id="IPR040285">
    <property type="entry name" value="ProX/PRXD1"/>
</dbReference>
<dbReference type="PANTHER" id="PTHR31423:SF3">
    <property type="entry name" value="PROLYL-TRNA SYNTHETASE ASSOCIATED DOMAIN-CONTAINING PROTEIN 1-RELATED"/>
    <property type="match status" value="1"/>
</dbReference>
<dbReference type="CDD" id="cd04332">
    <property type="entry name" value="YbaK_like"/>
    <property type="match status" value="1"/>
</dbReference>
<organism evidence="4 5">
    <name type="scientific">Candidatus Komeilibacteria bacterium CG_4_10_14_0_8_um_filter_37_78</name>
    <dbReference type="NCBI Taxonomy" id="1974471"/>
    <lineage>
        <taxon>Bacteria</taxon>
        <taxon>Candidatus Komeiliibacteriota</taxon>
    </lineage>
</organism>
<evidence type="ECO:0000256" key="1">
    <source>
        <dbReference type="ARBA" id="ARBA00010201"/>
    </source>
</evidence>
<comment type="caution">
    <text evidence="4">The sequence shown here is derived from an EMBL/GenBank/DDBJ whole genome shotgun (WGS) entry which is preliminary data.</text>
</comment>
<dbReference type="Gene3D" id="3.90.960.10">
    <property type="entry name" value="YbaK/aminoacyl-tRNA synthetase-associated domain"/>
    <property type="match status" value="1"/>
</dbReference>
<protein>
    <recommendedName>
        <fullName evidence="3">YbaK/aminoacyl-tRNA synthetase-associated domain-containing protein</fullName>
    </recommendedName>
</protein>
<dbReference type="InterPro" id="IPR036754">
    <property type="entry name" value="YbaK/aa-tRNA-synt-asso_dom_sf"/>
</dbReference>
<proteinExistence type="inferred from homology"/>
<dbReference type="SUPFAM" id="SSF55826">
    <property type="entry name" value="YbaK/ProRS associated domain"/>
    <property type="match status" value="1"/>
</dbReference>
<accession>A0A2M7RAU2</accession>
<dbReference type="AlphaFoldDB" id="A0A2M7RAU2"/>
<evidence type="ECO:0000259" key="3">
    <source>
        <dbReference type="Pfam" id="PF04073"/>
    </source>
</evidence>
<evidence type="ECO:0000313" key="4">
    <source>
        <dbReference type="EMBL" id="PIY93764.1"/>
    </source>
</evidence>
<dbReference type="GO" id="GO:0002161">
    <property type="term" value="F:aminoacyl-tRNA deacylase activity"/>
    <property type="evidence" value="ECO:0007669"/>
    <property type="project" value="InterPro"/>
</dbReference>
<dbReference type="PANTHER" id="PTHR31423">
    <property type="entry name" value="YBAK DOMAIN-CONTAINING PROTEIN"/>
    <property type="match status" value="1"/>
</dbReference>
<evidence type="ECO:0000256" key="2">
    <source>
        <dbReference type="SAM" id="MobiDB-lite"/>
    </source>
</evidence>
<dbReference type="Pfam" id="PF04073">
    <property type="entry name" value="tRNA_edit"/>
    <property type="match status" value="1"/>
</dbReference>
<comment type="similarity">
    <text evidence="1">Belongs to the PRORSD1 family.</text>
</comment>